<dbReference type="AlphaFoldDB" id="A0AAV4WG02"/>
<organism evidence="1 2">
    <name type="scientific">Caerostris extrusa</name>
    <name type="common">Bark spider</name>
    <name type="synonym">Caerostris bankana</name>
    <dbReference type="NCBI Taxonomy" id="172846"/>
    <lineage>
        <taxon>Eukaryota</taxon>
        <taxon>Metazoa</taxon>
        <taxon>Ecdysozoa</taxon>
        <taxon>Arthropoda</taxon>
        <taxon>Chelicerata</taxon>
        <taxon>Arachnida</taxon>
        <taxon>Araneae</taxon>
        <taxon>Araneomorphae</taxon>
        <taxon>Entelegynae</taxon>
        <taxon>Araneoidea</taxon>
        <taxon>Araneidae</taxon>
        <taxon>Caerostris</taxon>
    </lineage>
</organism>
<name>A0AAV4WG02_CAEEX</name>
<dbReference type="EMBL" id="BPLR01016143">
    <property type="protein sequence ID" value="GIY81572.1"/>
    <property type="molecule type" value="Genomic_DNA"/>
</dbReference>
<protein>
    <submittedName>
        <fullName evidence="1">Uncharacterized protein</fullName>
    </submittedName>
</protein>
<evidence type="ECO:0000313" key="1">
    <source>
        <dbReference type="EMBL" id="GIY81572.1"/>
    </source>
</evidence>
<comment type="caution">
    <text evidence="1">The sequence shown here is derived from an EMBL/GenBank/DDBJ whole genome shotgun (WGS) entry which is preliminary data.</text>
</comment>
<reference evidence="1 2" key="1">
    <citation type="submission" date="2021-06" db="EMBL/GenBank/DDBJ databases">
        <title>Caerostris extrusa draft genome.</title>
        <authorList>
            <person name="Kono N."/>
            <person name="Arakawa K."/>
        </authorList>
    </citation>
    <scope>NUCLEOTIDE SEQUENCE [LARGE SCALE GENOMIC DNA]</scope>
</reference>
<proteinExistence type="predicted"/>
<dbReference type="Proteomes" id="UP001054945">
    <property type="component" value="Unassembled WGS sequence"/>
</dbReference>
<evidence type="ECO:0000313" key="2">
    <source>
        <dbReference type="Proteomes" id="UP001054945"/>
    </source>
</evidence>
<sequence>MDLARGQSDRYELTFNSTRHILCEALKLHILIPEQIFSSHPHSLLTPSETKGPPSPILTARAERADRRSAIASALIIGHCRAIFPEQKHPPPSSFITLGEDLIGWFGQNALPSHEERG</sequence>
<accession>A0AAV4WG02</accession>
<keyword evidence="2" id="KW-1185">Reference proteome</keyword>
<gene>
    <name evidence="1" type="ORF">CEXT_776651</name>
</gene>